<sequence length="315" mass="33926">MASGSDLMRYALRTARLISRQSPIPLFANRPSHPFVPLDEPSAGARSEGQGRSKLGASREPLTAASTPAGWRRCRDRMPVRSAFLFLSIVLAVAIPLPCQAQPEPVQRPSRTDPYAAHIAEAAQRFGIPAAWIRAVMRVESANEVRAISPKGAMGLMQIMPPTWADLRTRHRLGGDPYDPRDNILAGAAYLRELHDRYGSPGFLAAYNAGPGRYEEHLAGRPLPAETRAYVATLAPLISGGSITAPVAVVSVDLRFWTRAPLFVVQADRTSAADPVQSDEQSDDAPKPSPVRDLSAIVPQSGGLFVARAETGGPR</sequence>
<feature type="region of interest" description="Disordered" evidence="3">
    <location>
        <begin position="35"/>
        <end position="68"/>
    </location>
</feature>
<dbReference type="Proteomes" id="UP000033220">
    <property type="component" value="Chromosome DSM 122"/>
</dbReference>
<dbReference type="STRING" id="1150469.RSPPHO_01594"/>
<evidence type="ECO:0000313" key="6">
    <source>
        <dbReference type="Proteomes" id="UP000033220"/>
    </source>
</evidence>
<proteinExistence type="inferred from homology"/>
<dbReference type="HOGENOM" id="CLU_077897_0_0_5"/>
<evidence type="ECO:0000313" key="5">
    <source>
        <dbReference type="EMBL" id="CCG08220.1"/>
    </source>
</evidence>
<reference evidence="5 6" key="1">
    <citation type="submission" date="2012-02" db="EMBL/GenBank/DDBJ databases">
        <title>Shotgun genome sequence of Phaeospirillum photometricum DSM 122.</title>
        <authorList>
            <person name="Duquesne K."/>
            <person name="Sturgis J."/>
        </authorList>
    </citation>
    <scope>NUCLEOTIDE SEQUENCE [LARGE SCALE GENOMIC DNA]</scope>
    <source>
        <strain evidence="6">DSM122</strain>
    </source>
</reference>
<evidence type="ECO:0000259" key="4">
    <source>
        <dbReference type="Pfam" id="PF01464"/>
    </source>
</evidence>
<dbReference type="eggNOG" id="COG0741">
    <property type="taxonomic scope" value="Bacteria"/>
</dbReference>
<protein>
    <submittedName>
        <fullName evidence="5">Lytic transglycosylase, catalytic</fullName>
    </submittedName>
</protein>
<name>H6SJQ5_PARPM</name>
<comment type="similarity">
    <text evidence="1">Belongs to the transglycosylase Slt family.</text>
</comment>
<dbReference type="AlphaFoldDB" id="H6SJQ5"/>
<keyword evidence="6" id="KW-1185">Reference proteome</keyword>
<dbReference type="EMBL" id="HE663493">
    <property type="protein sequence ID" value="CCG08220.1"/>
    <property type="molecule type" value="Genomic_DNA"/>
</dbReference>
<gene>
    <name evidence="5" type="ORF">RSPPHO_01594</name>
</gene>
<dbReference type="PATRIC" id="fig|1150469.3.peg.1795"/>
<comment type="similarity">
    <text evidence="2">Belongs to the virb1 family.</text>
</comment>
<dbReference type="InterPro" id="IPR008258">
    <property type="entry name" value="Transglycosylase_SLT_dom_1"/>
</dbReference>
<evidence type="ECO:0000256" key="1">
    <source>
        <dbReference type="ARBA" id="ARBA00007734"/>
    </source>
</evidence>
<dbReference type="Pfam" id="PF01464">
    <property type="entry name" value="SLT"/>
    <property type="match status" value="1"/>
</dbReference>
<organism evidence="5 6">
    <name type="scientific">Pararhodospirillum photometricum DSM 122</name>
    <dbReference type="NCBI Taxonomy" id="1150469"/>
    <lineage>
        <taxon>Bacteria</taxon>
        <taxon>Pseudomonadati</taxon>
        <taxon>Pseudomonadota</taxon>
        <taxon>Alphaproteobacteria</taxon>
        <taxon>Rhodospirillales</taxon>
        <taxon>Rhodospirillaceae</taxon>
        <taxon>Pararhodospirillum</taxon>
    </lineage>
</organism>
<accession>H6SJQ5</accession>
<dbReference type="SUPFAM" id="SSF53955">
    <property type="entry name" value="Lysozyme-like"/>
    <property type="match status" value="1"/>
</dbReference>
<feature type="domain" description="Transglycosylase SLT" evidence="4">
    <location>
        <begin position="119"/>
        <end position="217"/>
    </location>
</feature>
<evidence type="ECO:0000256" key="3">
    <source>
        <dbReference type="SAM" id="MobiDB-lite"/>
    </source>
</evidence>
<dbReference type="KEGG" id="rpm:RSPPHO_01594"/>
<dbReference type="PANTHER" id="PTHR37423:SF2">
    <property type="entry name" value="MEMBRANE-BOUND LYTIC MUREIN TRANSGLYCOSYLASE C"/>
    <property type="match status" value="1"/>
</dbReference>
<feature type="region of interest" description="Disordered" evidence="3">
    <location>
        <begin position="269"/>
        <end position="315"/>
    </location>
</feature>
<dbReference type="PANTHER" id="PTHR37423">
    <property type="entry name" value="SOLUBLE LYTIC MUREIN TRANSGLYCOSYLASE-RELATED"/>
    <property type="match status" value="1"/>
</dbReference>
<dbReference type="Gene3D" id="1.10.530.10">
    <property type="match status" value="1"/>
</dbReference>
<dbReference type="CDD" id="cd00254">
    <property type="entry name" value="LT-like"/>
    <property type="match status" value="1"/>
</dbReference>
<dbReference type="InterPro" id="IPR023346">
    <property type="entry name" value="Lysozyme-like_dom_sf"/>
</dbReference>
<evidence type="ECO:0000256" key="2">
    <source>
        <dbReference type="ARBA" id="ARBA00009387"/>
    </source>
</evidence>